<dbReference type="Proteomes" id="UP000249619">
    <property type="component" value="Unassembled WGS sequence"/>
</dbReference>
<protein>
    <submittedName>
        <fullName evidence="4">Uncharacterized protein</fullName>
    </submittedName>
</protein>
<evidence type="ECO:0000313" key="5">
    <source>
        <dbReference type="Proteomes" id="UP000249619"/>
    </source>
</evidence>
<gene>
    <name evidence="4" type="ORF">DDE83_007105</name>
</gene>
<evidence type="ECO:0000313" key="4">
    <source>
        <dbReference type="EMBL" id="RAR06087.1"/>
    </source>
</evidence>
<evidence type="ECO:0000259" key="2">
    <source>
        <dbReference type="Pfam" id="PF11443"/>
    </source>
</evidence>
<name>A0A364MX30_STELY</name>
<keyword evidence="5" id="KW-1185">Reference proteome</keyword>
<organism evidence="4 5">
    <name type="scientific">Stemphylium lycopersici</name>
    <name type="common">Tomato gray leaf spot disease fungus</name>
    <name type="synonym">Thyrospora lycopersici</name>
    <dbReference type="NCBI Taxonomy" id="183478"/>
    <lineage>
        <taxon>Eukaryota</taxon>
        <taxon>Fungi</taxon>
        <taxon>Dikarya</taxon>
        <taxon>Ascomycota</taxon>
        <taxon>Pezizomycotina</taxon>
        <taxon>Dothideomycetes</taxon>
        <taxon>Pleosporomycetidae</taxon>
        <taxon>Pleosporales</taxon>
        <taxon>Pleosporineae</taxon>
        <taxon>Pleosporaceae</taxon>
        <taxon>Stemphylium</taxon>
    </lineage>
</organism>
<evidence type="ECO:0000256" key="1">
    <source>
        <dbReference type="SAM" id="MobiDB-lite"/>
    </source>
</evidence>
<accession>A0A364MX30</accession>
<dbReference type="PIRSF" id="PIRSF015417">
    <property type="entry name" value="T31B5_30_vWA"/>
    <property type="match status" value="1"/>
</dbReference>
<dbReference type="PANTHER" id="PTHR31373:SF27">
    <property type="entry name" value="TROVE DOMAIN-CONTAINING PROTEIN"/>
    <property type="match status" value="1"/>
</dbReference>
<feature type="compositionally biased region" description="Basic and acidic residues" evidence="1">
    <location>
        <begin position="319"/>
        <end position="328"/>
    </location>
</feature>
<feature type="domain" description="DUF7788" evidence="3">
    <location>
        <begin position="553"/>
        <end position="782"/>
    </location>
</feature>
<dbReference type="AlphaFoldDB" id="A0A364MX30"/>
<proteinExistence type="predicted"/>
<evidence type="ECO:0000259" key="3">
    <source>
        <dbReference type="Pfam" id="PF25043"/>
    </source>
</evidence>
<dbReference type="InterPro" id="IPR011205">
    <property type="entry name" value="UCP015417_vWA"/>
</dbReference>
<sequence length="794" mass="89472">MASSDTIIDAQKHSAFNSTFPVFLPGDATLHMSEKEFQEFLTQQLYRSEPREPKEKHAIIDDSEPVTVAKDEPVSSTSLKRRASAEANNYRPQKAPFISALEKHTVHLRTSEDLAADNQALTQNADVTNISAKDVLVDLFYDLGESTRSEELKTLLENAWSKDSLLTLKIIFNARSIHLGKSNRIATYKAMGWLAENHPLTLLSNLVWLVRPVIAKKPARPEEKGKNKEADTKGTDEDFDMVDADDADPAKAHDAQFGMSHGYWKDLLNLVVFSANDELKFDGNPSSLLNQNPDKSRETKRKRNWDQQTAKEHRHRKKQEQNERVQNKLKHDPFYRALHTLVARLFAEQLKADKALLDSGKKSDLKKLSLAAKWAPSFGEFHDKHTFILSSIAEILFPDPSSYTLDGNRELYLRQIREQYRKQYGSPLRKALSVVERDIAAGTFKNIKYDRVPSLAMDRYTGLFMEKDSERFTSYIQKVATGSAKISGATLLPSTLVSKAREAMGHRNRHVNTKKFDFKGAKKAAEAKVMEDVIDGQWKTLVKRVRDAGTLQSSIAVCDVSGSMTYPKFKDGSCPMDSAIGLSLLISNVTAPPFGRGFITFSATPTYISMDDSTKGLVDQVQHMERSDWGMSTNFVAVFEDVILPMAIANKLKPEDMVKQIFVFSDMQFDSAFRSEKEQRWTTSYERIKTKYAEAGYEVPRLIFWNLASNSTSKPTTMDDVDTALVSGYSQGMLRAFLENGAFEDEEEMVEEEVEVEGAGGMTVIEKVKKKADPLTVVKKAVDHDAYRMLEVVD</sequence>
<feature type="compositionally biased region" description="Polar residues" evidence="1">
    <location>
        <begin position="284"/>
        <end position="293"/>
    </location>
</feature>
<dbReference type="InterPro" id="IPR056690">
    <property type="entry name" value="DUF7788"/>
</dbReference>
<comment type="caution">
    <text evidence="4">The sequence shown here is derived from an EMBL/GenBank/DDBJ whole genome shotgun (WGS) entry which is preliminary data.</text>
</comment>
<dbReference type="Pfam" id="PF11443">
    <property type="entry name" value="DUF2828"/>
    <property type="match status" value="1"/>
</dbReference>
<dbReference type="EMBL" id="QGDH01000121">
    <property type="protein sequence ID" value="RAR06087.1"/>
    <property type="molecule type" value="Genomic_DNA"/>
</dbReference>
<dbReference type="InterPro" id="IPR058580">
    <property type="entry name" value="DUF2828"/>
</dbReference>
<feature type="region of interest" description="Disordered" evidence="1">
    <location>
        <begin position="219"/>
        <end position="245"/>
    </location>
</feature>
<feature type="domain" description="DUF2828" evidence="2">
    <location>
        <begin position="122"/>
        <end position="551"/>
    </location>
</feature>
<dbReference type="Gene3D" id="3.40.50.410">
    <property type="entry name" value="von Willebrand factor, type A domain"/>
    <property type="match status" value="1"/>
</dbReference>
<dbReference type="Pfam" id="PF25043">
    <property type="entry name" value="DUF7788"/>
    <property type="match status" value="1"/>
</dbReference>
<dbReference type="InterPro" id="IPR036465">
    <property type="entry name" value="vWFA_dom_sf"/>
</dbReference>
<feature type="region of interest" description="Disordered" evidence="1">
    <location>
        <begin position="69"/>
        <end position="88"/>
    </location>
</feature>
<dbReference type="PANTHER" id="PTHR31373">
    <property type="entry name" value="OS06G0652100 PROTEIN"/>
    <property type="match status" value="1"/>
</dbReference>
<feature type="compositionally biased region" description="Basic and acidic residues" evidence="1">
    <location>
        <begin position="219"/>
        <end position="236"/>
    </location>
</feature>
<feature type="region of interest" description="Disordered" evidence="1">
    <location>
        <begin position="282"/>
        <end position="328"/>
    </location>
</feature>
<reference evidence="5" key="1">
    <citation type="submission" date="2018-05" db="EMBL/GenBank/DDBJ databases">
        <title>Draft genome sequence of Stemphylium lycopersici strain CIDEFI 213.</title>
        <authorList>
            <person name="Medina R."/>
            <person name="Franco M.E.E."/>
            <person name="Lucentini C.G."/>
            <person name="Saparrat M.C.N."/>
            <person name="Balatti P.A."/>
        </authorList>
    </citation>
    <scope>NUCLEOTIDE SEQUENCE [LARGE SCALE GENOMIC DNA]</scope>
    <source>
        <strain evidence="5">CIDEFI 213</strain>
    </source>
</reference>